<feature type="compositionally biased region" description="Low complexity" evidence="2">
    <location>
        <begin position="32"/>
        <end position="41"/>
    </location>
</feature>
<evidence type="ECO:0000313" key="3">
    <source>
        <dbReference type="EMBL" id="GFS40393.1"/>
    </source>
</evidence>
<dbReference type="AlphaFoldDB" id="A0A7J0DR72"/>
<name>A0A7J0DR72_9ERIC</name>
<accession>A0A7J0DR72</accession>
<feature type="region of interest" description="Disordered" evidence="2">
    <location>
        <begin position="1"/>
        <end position="71"/>
    </location>
</feature>
<feature type="coiled-coil region" evidence="1">
    <location>
        <begin position="169"/>
        <end position="196"/>
    </location>
</feature>
<protein>
    <submittedName>
        <fullName evidence="3">Uncharacterized protein</fullName>
    </submittedName>
</protein>
<gene>
    <name evidence="3" type="ORF">Acr_00g0068280</name>
</gene>
<sequence>MRKEKGITSSSSSYTSPETSDSKEEEEKEVVGVESSSSEASLLDKHKGKELAAGPSKKSKKKASGMSSAYLPSSSVDTELWKPEFFIVKLDKQVTAADFAKDYDTNLAVARAVTMPKDVVDLTEEGLEEIRDLLMIQQRSRPNWTLRPVIRPSLSSLLLCERDANNAAVTEAQGEVAAIEEKLDKALGKLGELENIVCGPIFKRVYNRGIDRAVEQPMDPPQVYYPLVLPNLNEEEMLDKADEVPKEAHEMPDELI</sequence>
<feature type="compositionally biased region" description="Low complexity" evidence="2">
    <location>
        <begin position="8"/>
        <end position="19"/>
    </location>
</feature>
<comment type="caution">
    <text evidence="3">The sequence shown here is derived from an EMBL/GenBank/DDBJ whole genome shotgun (WGS) entry which is preliminary data.</text>
</comment>
<organism evidence="3 4">
    <name type="scientific">Actinidia rufa</name>
    <dbReference type="NCBI Taxonomy" id="165716"/>
    <lineage>
        <taxon>Eukaryota</taxon>
        <taxon>Viridiplantae</taxon>
        <taxon>Streptophyta</taxon>
        <taxon>Embryophyta</taxon>
        <taxon>Tracheophyta</taxon>
        <taxon>Spermatophyta</taxon>
        <taxon>Magnoliopsida</taxon>
        <taxon>eudicotyledons</taxon>
        <taxon>Gunneridae</taxon>
        <taxon>Pentapetalae</taxon>
        <taxon>asterids</taxon>
        <taxon>Ericales</taxon>
        <taxon>Actinidiaceae</taxon>
        <taxon>Actinidia</taxon>
    </lineage>
</organism>
<reference evidence="4" key="1">
    <citation type="submission" date="2019-07" db="EMBL/GenBank/DDBJ databases">
        <title>De Novo Assembly of kiwifruit Actinidia rufa.</title>
        <authorList>
            <person name="Sugita-Konishi S."/>
            <person name="Sato K."/>
            <person name="Mori E."/>
            <person name="Abe Y."/>
            <person name="Kisaki G."/>
            <person name="Hamano K."/>
            <person name="Suezawa K."/>
            <person name="Otani M."/>
            <person name="Fukuda T."/>
            <person name="Manabe T."/>
            <person name="Gomi K."/>
            <person name="Tabuchi M."/>
            <person name="Akimitsu K."/>
            <person name="Kataoka I."/>
        </authorList>
    </citation>
    <scope>NUCLEOTIDE SEQUENCE [LARGE SCALE GENOMIC DNA]</scope>
    <source>
        <strain evidence="4">cv. Fuchu</strain>
    </source>
</reference>
<evidence type="ECO:0000313" key="4">
    <source>
        <dbReference type="Proteomes" id="UP000585474"/>
    </source>
</evidence>
<dbReference type="EMBL" id="BJWL01000348">
    <property type="protein sequence ID" value="GFS40393.1"/>
    <property type="molecule type" value="Genomic_DNA"/>
</dbReference>
<evidence type="ECO:0000256" key="2">
    <source>
        <dbReference type="SAM" id="MobiDB-lite"/>
    </source>
</evidence>
<proteinExistence type="predicted"/>
<keyword evidence="1" id="KW-0175">Coiled coil</keyword>
<dbReference type="Proteomes" id="UP000585474">
    <property type="component" value="Unassembled WGS sequence"/>
</dbReference>
<keyword evidence="4" id="KW-1185">Reference proteome</keyword>
<evidence type="ECO:0000256" key="1">
    <source>
        <dbReference type="SAM" id="Coils"/>
    </source>
</evidence>